<protein>
    <submittedName>
        <fullName evidence="2">Uncharacterized protein</fullName>
    </submittedName>
</protein>
<keyword evidence="3" id="KW-1185">Reference proteome</keyword>
<feature type="region of interest" description="Disordered" evidence="1">
    <location>
        <begin position="16"/>
        <end position="62"/>
    </location>
</feature>
<dbReference type="AlphaFoldDB" id="A0AAN9SCB6"/>
<organism evidence="2 3">
    <name type="scientific">Psophocarpus tetragonolobus</name>
    <name type="common">Winged bean</name>
    <name type="synonym">Dolichos tetragonolobus</name>
    <dbReference type="NCBI Taxonomy" id="3891"/>
    <lineage>
        <taxon>Eukaryota</taxon>
        <taxon>Viridiplantae</taxon>
        <taxon>Streptophyta</taxon>
        <taxon>Embryophyta</taxon>
        <taxon>Tracheophyta</taxon>
        <taxon>Spermatophyta</taxon>
        <taxon>Magnoliopsida</taxon>
        <taxon>eudicotyledons</taxon>
        <taxon>Gunneridae</taxon>
        <taxon>Pentapetalae</taxon>
        <taxon>rosids</taxon>
        <taxon>fabids</taxon>
        <taxon>Fabales</taxon>
        <taxon>Fabaceae</taxon>
        <taxon>Papilionoideae</taxon>
        <taxon>50 kb inversion clade</taxon>
        <taxon>NPAAA clade</taxon>
        <taxon>indigoferoid/millettioid clade</taxon>
        <taxon>Phaseoleae</taxon>
        <taxon>Psophocarpus</taxon>
    </lineage>
</organism>
<feature type="compositionally biased region" description="Basic and acidic residues" evidence="1">
    <location>
        <begin position="33"/>
        <end position="45"/>
    </location>
</feature>
<accession>A0AAN9SCB6</accession>
<sequence>MYCFIACFCSSRLPAAASPAGTGEPPGGPDPAAPHDRRSRLERTPRSRRASPPGHPDRGGDRASVLFHWAARAKRYSAAVSNRPDRGRDRASALFHWVARTKRYSAAVSNRPDHGGNRVRSGDRALALFCRAARAPSGTSPLRFQPRRSRRRSWVSTLLRALLLRRVLNRPDRS</sequence>
<evidence type="ECO:0000256" key="1">
    <source>
        <dbReference type="SAM" id="MobiDB-lite"/>
    </source>
</evidence>
<evidence type="ECO:0000313" key="3">
    <source>
        <dbReference type="Proteomes" id="UP001386955"/>
    </source>
</evidence>
<dbReference type="EMBL" id="JAYMYS010000005">
    <property type="protein sequence ID" value="KAK7391257.1"/>
    <property type="molecule type" value="Genomic_DNA"/>
</dbReference>
<gene>
    <name evidence="2" type="ORF">VNO78_19670</name>
</gene>
<dbReference type="Proteomes" id="UP001386955">
    <property type="component" value="Unassembled WGS sequence"/>
</dbReference>
<proteinExistence type="predicted"/>
<evidence type="ECO:0000313" key="2">
    <source>
        <dbReference type="EMBL" id="KAK7391257.1"/>
    </source>
</evidence>
<reference evidence="2 3" key="1">
    <citation type="submission" date="2024-01" db="EMBL/GenBank/DDBJ databases">
        <title>The genomes of 5 underutilized Papilionoideae crops provide insights into root nodulation and disease resistanc.</title>
        <authorList>
            <person name="Jiang F."/>
        </authorList>
    </citation>
    <scope>NUCLEOTIDE SEQUENCE [LARGE SCALE GENOMIC DNA]</scope>
    <source>
        <strain evidence="2">DUOXIRENSHENG_FW03</strain>
        <tissue evidence="2">Leaves</tissue>
    </source>
</reference>
<comment type="caution">
    <text evidence="2">The sequence shown here is derived from an EMBL/GenBank/DDBJ whole genome shotgun (WGS) entry which is preliminary data.</text>
</comment>
<name>A0AAN9SCB6_PSOTE</name>